<comment type="subcellular location">
    <subcellularLocation>
        <location evidence="1">Secreted</location>
    </subcellularLocation>
</comment>
<dbReference type="GO" id="GO:0005975">
    <property type="term" value="P:carbohydrate metabolic process"/>
    <property type="evidence" value="ECO:0007669"/>
    <property type="project" value="InterPro"/>
</dbReference>
<feature type="chain" id="PRO_5004264305" evidence="7">
    <location>
        <begin position="19"/>
        <end position="431"/>
    </location>
</feature>
<evidence type="ECO:0000256" key="3">
    <source>
        <dbReference type="ARBA" id="ARBA00022525"/>
    </source>
</evidence>
<accession>Q5XXT5</accession>
<organism evidence="9">
    <name type="scientific">Oncometopia nigricans</name>
    <dbReference type="NCBI Taxonomy" id="266772"/>
    <lineage>
        <taxon>Eukaryota</taxon>
        <taxon>Metazoa</taxon>
        <taxon>Ecdysozoa</taxon>
        <taxon>Arthropoda</taxon>
        <taxon>Hexapoda</taxon>
        <taxon>Insecta</taxon>
        <taxon>Pterygota</taxon>
        <taxon>Neoptera</taxon>
        <taxon>Paraneoptera</taxon>
        <taxon>Hemiptera</taxon>
        <taxon>Auchenorrhyncha</taxon>
        <taxon>Membracoidea</taxon>
        <taxon>Cicadellidae</taxon>
        <taxon>Cicadellinae</taxon>
        <taxon>Proconiini</taxon>
        <taxon>Oncometopia</taxon>
    </lineage>
</organism>
<proteinExistence type="evidence at transcript level"/>
<dbReference type="PROSITE" id="PS51910">
    <property type="entry name" value="GH18_2"/>
    <property type="match status" value="1"/>
</dbReference>
<dbReference type="Gene3D" id="3.10.50.10">
    <property type="match status" value="1"/>
</dbReference>
<dbReference type="SMART" id="SM00636">
    <property type="entry name" value="Glyco_18"/>
    <property type="match status" value="1"/>
</dbReference>
<dbReference type="GO" id="GO:0005576">
    <property type="term" value="C:extracellular region"/>
    <property type="evidence" value="ECO:0007669"/>
    <property type="project" value="UniProtKB-SubCell"/>
</dbReference>
<dbReference type="PANTHER" id="PTHR11177:SF235">
    <property type="entry name" value="CHITINASE-LIKE PROTEIN IDGF1-RELATED"/>
    <property type="match status" value="1"/>
</dbReference>
<evidence type="ECO:0000256" key="6">
    <source>
        <dbReference type="ARBA" id="ARBA00023180"/>
    </source>
</evidence>
<dbReference type="GO" id="GO:0004568">
    <property type="term" value="F:chitinase activity"/>
    <property type="evidence" value="ECO:0007669"/>
    <property type="project" value="TreeGrafter"/>
</dbReference>
<dbReference type="InterPro" id="IPR015520">
    <property type="entry name" value="IDGF"/>
</dbReference>
<evidence type="ECO:0000313" key="9">
    <source>
        <dbReference type="EMBL" id="AAU95190.1"/>
    </source>
</evidence>
<dbReference type="Pfam" id="PF00704">
    <property type="entry name" value="Glyco_hydro_18"/>
    <property type="match status" value="1"/>
</dbReference>
<dbReference type="SUPFAM" id="SSF54556">
    <property type="entry name" value="Chitinase insertion domain"/>
    <property type="match status" value="1"/>
</dbReference>
<dbReference type="InterPro" id="IPR050314">
    <property type="entry name" value="Glycosyl_Hydrlase_18"/>
</dbReference>
<comment type="similarity">
    <text evidence="2">Belongs to the glycosyl hydrolase 18 family. IDGF subfamily.</text>
</comment>
<keyword evidence="4 7" id="KW-0732">Signal</keyword>
<dbReference type="CDD" id="cd02873">
    <property type="entry name" value="GH18_IDGF"/>
    <property type="match status" value="1"/>
</dbReference>
<evidence type="ECO:0000256" key="5">
    <source>
        <dbReference type="ARBA" id="ARBA00023157"/>
    </source>
</evidence>
<dbReference type="GO" id="GO:0006032">
    <property type="term" value="P:chitin catabolic process"/>
    <property type="evidence" value="ECO:0007669"/>
    <property type="project" value="TreeGrafter"/>
</dbReference>
<dbReference type="GO" id="GO:0008061">
    <property type="term" value="F:chitin binding"/>
    <property type="evidence" value="ECO:0007669"/>
    <property type="project" value="InterPro"/>
</dbReference>
<dbReference type="FunFam" id="3.20.20.80:FF:000071">
    <property type="entry name" value="Imaginal disc growth factor"/>
    <property type="match status" value="1"/>
</dbReference>
<name>Q5XXT5_9HEMI</name>
<keyword evidence="6" id="KW-0325">Glycoprotein</keyword>
<keyword evidence="5" id="KW-1015">Disulfide bond</keyword>
<feature type="domain" description="GH18" evidence="8">
    <location>
        <begin position="20"/>
        <end position="431"/>
    </location>
</feature>
<evidence type="ECO:0000256" key="1">
    <source>
        <dbReference type="ARBA" id="ARBA00004613"/>
    </source>
</evidence>
<dbReference type="CAZy" id="GH18">
    <property type="family name" value="Glycoside Hydrolase Family 18"/>
</dbReference>
<protein>
    <submittedName>
        <fullName evidence="9">Putative imaginal disc growth factor</fullName>
    </submittedName>
</protein>
<dbReference type="SUPFAM" id="SSF51445">
    <property type="entry name" value="(Trans)glycosidases"/>
    <property type="match status" value="1"/>
</dbReference>
<evidence type="ECO:0000256" key="4">
    <source>
        <dbReference type="ARBA" id="ARBA00022729"/>
    </source>
</evidence>
<dbReference type="InterPro" id="IPR017853">
    <property type="entry name" value="GH"/>
</dbReference>
<sequence>RLLAVVVSLCAIFATGRAAGRVVCYWDGKSFWRDGAAKVTAEDIKPGLQYCSHLIYGYAGIHDDDYVVKSIDEDLVLDSGRGQYRAATNLKTFNSGLKVLLSIGGFGDTDDLEKYYEVLENIERRTKFINSVHATLKQFNFDGVDLAWRFPEVKEKKDRNIFSSAWQGLKKAVGVGVDEKWAEHRDQFVNLVRELKAALRTDSKLLSLGVLPHINATAYYDVRNLAPQVDFVNLWTFDFRTPKRSKVQADYSAPLYYMYDRNPQQNADAHVTWWISNGCDPSKLNLGIPTFGRSWELTTDSPISGVPPLLADGAGDEGTYSKIKGTLAYYETCTRVVSPTNARAPSTLLRRVTDPTKRLGTYAYRLPQKDKDEEEGFWLSYEEPETAAYKAGYAKAKGLGGVVLVDLSLDDARGACDGTKFPILRSAKMNL</sequence>
<reference evidence="9" key="1">
    <citation type="submission" date="2004-08" db="EMBL/GenBank/DDBJ databases">
        <title>Imaginal disc growth factor of Oncometopia nigricans.</title>
        <authorList>
            <person name="Hunter W.B."/>
            <person name="Dang P.M."/>
        </authorList>
    </citation>
    <scope>NUCLEOTIDE SEQUENCE</scope>
</reference>
<dbReference type="InterPro" id="IPR001223">
    <property type="entry name" value="Glyco_hydro18_cat"/>
</dbReference>
<evidence type="ECO:0000256" key="7">
    <source>
        <dbReference type="SAM" id="SignalP"/>
    </source>
</evidence>
<keyword evidence="3" id="KW-0964">Secreted</keyword>
<dbReference type="AlphaFoldDB" id="Q5XXT5"/>
<dbReference type="Gene3D" id="3.20.20.80">
    <property type="entry name" value="Glycosidases"/>
    <property type="match status" value="1"/>
</dbReference>
<feature type="non-terminal residue" evidence="9">
    <location>
        <position position="1"/>
    </location>
</feature>
<dbReference type="InterPro" id="IPR029070">
    <property type="entry name" value="Chitinase_insertion_sf"/>
</dbReference>
<evidence type="ECO:0000259" key="8">
    <source>
        <dbReference type="PROSITE" id="PS51910"/>
    </source>
</evidence>
<dbReference type="EMBL" id="AY725777">
    <property type="protein sequence ID" value="AAU95190.1"/>
    <property type="molecule type" value="mRNA"/>
</dbReference>
<dbReference type="PANTHER" id="PTHR11177">
    <property type="entry name" value="CHITINASE"/>
    <property type="match status" value="1"/>
</dbReference>
<feature type="signal peptide" evidence="7">
    <location>
        <begin position="1"/>
        <end position="18"/>
    </location>
</feature>
<evidence type="ECO:0000256" key="2">
    <source>
        <dbReference type="ARBA" id="ARBA00006606"/>
    </source>
</evidence>
<dbReference type="InterPro" id="IPR011583">
    <property type="entry name" value="Chitinase_II/V-like_cat"/>
</dbReference>